<feature type="active site" description="Proton donor" evidence="16">
    <location>
        <position position="321"/>
    </location>
</feature>
<evidence type="ECO:0000256" key="9">
    <source>
        <dbReference type="ARBA" id="ARBA00043670"/>
    </source>
</evidence>
<dbReference type="GO" id="GO:0005576">
    <property type="term" value="C:extracellular region"/>
    <property type="evidence" value="ECO:0007669"/>
    <property type="project" value="UniProtKB-SubCell"/>
</dbReference>
<evidence type="ECO:0000256" key="11">
    <source>
        <dbReference type="ARBA" id="ARBA00043721"/>
    </source>
</evidence>
<keyword evidence="20" id="KW-1185">Reference proteome</keyword>
<comment type="catalytic activity">
    <reaction evidence="11">
        <text>1D-myo-inositol 1,2,6-trisphosphate + H2O = 1D-myo-inositol 1,2-bisphosphate + phosphate</text>
        <dbReference type="Rhea" id="RHEA:77131"/>
        <dbReference type="ChEBI" id="CHEBI:15377"/>
        <dbReference type="ChEBI" id="CHEBI:43474"/>
        <dbReference type="ChEBI" id="CHEBI:195537"/>
        <dbReference type="ChEBI" id="CHEBI:195539"/>
    </reaction>
    <physiologicalReaction direction="left-to-right" evidence="11">
        <dbReference type="Rhea" id="RHEA:77132"/>
    </physiologicalReaction>
</comment>
<keyword evidence="4" id="KW-0378">Hydrolase</keyword>
<comment type="catalytic activity">
    <reaction evidence="13">
        <text>1D-myo-inositol hexakisphosphate + H2O = 1D-myo-inositol 1,2,4,5,6-pentakisphosphate + phosphate</text>
        <dbReference type="Rhea" id="RHEA:16989"/>
        <dbReference type="ChEBI" id="CHEBI:15377"/>
        <dbReference type="ChEBI" id="CHEBI:43474"/>
        <dbReference type="ChEBI" id="CHEBI:57798"/>
        <dbReference type="ChEBI" id="CHEBI:58130"/>
        <dbReference type="EC" id="3.1.3.8"/>
    </reaction>
    <physiologicalReaction direction="left-to-right" evidence="13">
        <dbReference type="Rhea" id="RHEA:16990"/>
    </physiologicalReaction>
</comment>
<dbReference type="InterPro" id="IPR033379">
    <property type="entry name" value="Acid_Pase_AS"/>
</dbReference>
<comment type="catalytic activity">
    <reaction evidence="9">
        <text>1D-myo-inositol 1,2,5,6-tetrakisphosphate + H2O = 1D-myo-inositol 1,2,6-trisphosphate + phosphate</text>
        <dbReference type="Rhea" id="RHEA:77119"/>
        <dbReference type="ChEBI" id="CHEBI:15377"/>
        <dbReference type="ChEBI" id="CHEBI:43474"/>
        <dbReference type="ChEBI" id="CHEBI:195535"/>
        <dbReference type="ChEBI" id="CHEBI:195537"/>
    </reaction>
    <physiologicalReaction direction="left-to-right" evidence="9">
        <dbReference type="Rhea" id="RHEA:77120"/>
    </physiologicalReaction>
</comment>
<dbReference type="Pfam" id="PF00328">
    <property type="entry name" value="His_Phos_2"/>
    <property type="match status" value="1"/>
</dbReference>
<evidence type="ECO:0000256" key="17">
    <source>
        <dbReference type="PIRSR" id="PIRSR000894-2"/>
    </source>
</evidence>
<dbReference type="SUPFAM" id="SSF53254">
    <property type="entry name" value="Phosphoglycerate mutase-like"/>
    <property type="match status" value="1"/>
</dbReference>
<dbReference type="PROSITE" id="PS00616">
    <property type="entry name" value="HIS_ACID_PHOSPHAT_1"/>
    <property type="match status" value="1"/>
</dbReference>
<feature type="disulfide bond" evidence="17">
    <location>
        <begin position="171"/>
        <end position="423"/>
    </location>
</feature>
<evidence type="ECO:0000256" key="2">
    <source>
        <dbReference type="ARBA" id="ARBA00011245"/>
    </source>
</evidence>
<comment type="catalytic activity">
    <reaction evidence="12">
        <text>1D-myo-inositol 1,2,4,5,6-pentakisphosphate + H2O = 1D-myo-inositol 1,2,5,6-tetrakisphosphate + phosphate</text>
        <dbReference type="Rhea" id="RHEA:77115"/>
        <dbReference type="ChEBI" id="CHEBI:15377"/>
        <dbReference type="ChEBI" id="CHEBI:43474"/>
        <dbReference type="ChEBI" id="CHEBI:57798"/>
        <dbReference type="ChEBI" id="CHEBI:195535"/>
    </reaction>
    <physiologicalReaction direction="left-to-right" evidence="12">
        <dbReference type="Rhea" id="RHEA:77116"/>
    </physiologicalReaction>
</comment>
<feature type="disulfide bond" evidence="17">
    <location>
        <begin position="217"/>
        <end position="241"/>
    </location>
</feature>
<dbReference type="CDD" id="cd07061">
    <property type="entry name" value="HP_HAP_like"/>
    <property type="match status" value="1"/>
</dbReference>
<organism evidence="19 20">
    <name type="scientific">Mycena metata</name>
    <dbReference type="NCBI Taxonomy" id="1033252"/>
    <lineage>
        <taxon>Eukaryota</taxon>
        <taxon>Fungi</taxon>
        <taxon>Dikarya</taxon>
        <taxon>Basidiomycota</taxon>
        <taxon>Agaricomycotina</taxon>
        <taxon>Agaricomycetes</taxon>
        <taxon>Agaricomycetidae</taxon>
        <taxon>Agaricales</taxon>
        <taxon>Marasmiineae</taxon>
        <taxon>Mycenaceae</taxon>
        <taxon>Mycena</taxon>
    </lineage>
</organism>
<keyword evidence="6" id="KW-0325">Glycoprotein</keyword>
<dbReference type="PIRSF" id="PIRSF000894">
    <property type="entry name" value="Acid_phosphatase"/>
    <property type="match status" value="1"/>
</dbReference>
<keyword evidence="18" id="KW-0732">Signal</keyword>
<dbReference type="PANTHER" id="PTHR20963">
    <property type="entry name" value="MULTIPLE INOSITOL POLYPHOSPHATE PHOSPHATASE-RELATED"/>
    <property type="match status" value="1"/>
</dbReference>
<evidence type="ECO:0000256" key="3">
    <source>
        <dbReference type="ARBA" id="ARBA00022525"/>
    </source>
</evidence>
<dbReference type="InterPro" id="IPR029033">
    <property type="entry name" value="His_PPase_superfam"/>
</dbReference>
<feature type="signal peptide" evidence="18">
    <location>
        <begin position="1"/>
        <end position="17"/>
    </location>
</feature>
<evidence type="ECO:0000256" key="10">
    <source>
        <dbReference type="ARBA" id="ARBA00043675"/>
    </source>
</evidence>
<evidence type="ECO:0000313" key="20">
    <source>
        <dbReference type="Proteomes" id="UP001215598"/>
    </source>
</evidence>
<comment type="subcellular location">
    <subcellularLocation>
        <location evidence="1">Secreted</location>
    </subcellularLocation>
</comment>
<dbReference type="GO" id="GO:0016158">
    <property type="term" value="F:inositol hexakisphosphate 3-phosphatase activity"/>
    <property type="evidence" value="ECO:0007669"/>
    <property type="project" value="UniProtKB-EC"/>
</dbReference>
<comment type="caution">
    <text evidence="19">The sequence shown here is derived from an EMBL/GenBank/DDBJ whole genome shotgun (WGS) entry which is preliminary data.</text>
</comment>
<name>A0AAD7HBI0_9AGAR</name>
<evidence type="ECO:0000256" key="14">
    <source>
        <dbReference type="ARBA" id="ARBA00044106"/>
    </source>
</evidence>
<feature type="disulfide bond" evidence="17">
    <location>
        <begin position="35"/>
        <end position="369"/>
    </location>
</feature>
<dbReference type="Gene3D" id="3.40.50.1240">
    <property type="entry name" value="Phosphoglycerate mutase-like"/>
    <property type="match status" value="1"/>
</dbReference>
<protein>
    <recommendedName>
        <fullName evidence="14">Phytase A</fullName>
    </recommendedName>
    <alternativeName>
        <fullName evidence="15">Histidine acid phosphatase phyA</fullName>
    </alternativeName>
    <alternativeName>
        <fullName evidence="8">Myo-inositol hexakisphosphate phosphohydrolase A</fullName>
    </alternativeName>
    <alternativeName>
        <fullName evidence="7">Myo-inositol-hexaphosphate 3-phosphohydrolase A</fullName>
    </alternativeName>
</protein>
<accession>A0AAD7HBI0</accession>
<keyword evidence="5 17" id="KW-1015">Disulfide bond</keyword>
<evidence type="ECO:0000256" key="15">
    <source>
        <dbReference type="ARBA" id="ARBA00044262"/>
    </source>
</evidence>
<comment type="subunit">
    <text evidence="2">Monomer.</text>
</comment>
<evidence type="ECO:0000256" key="4">
    <source>
        <dbReference type="ARBA" id="ARBA00022801"/>
    </source>
</evidence>
<gene>
    <name evidence="19" type="ORF">B0H16DRAFT_1678444</name>
</gene>
<evidence type="ECO:0000256" key="5">
    <source>
        <dbReference type="ARBA" id="ARBA00023157"/>
    </source>
</evidence>
<dbReference type="Proteomes" id="UP001215598">
    <property type="component" value="Unassembled WGS sequence"/>
</dbReference>
<evidence type="ECO:0000256" key="12">
    <source>
        <dbReference type="ARBA" id="ARBA00043748"/>
    </source>
</evidence>
<dbReference type="InterPro" id="IPR016274">
    <property type="entry name" value="Histidine_acid_Pase_euk"/>
</dbReference>
<evidence type="ECO:0000256" key="1">
    <source>
        <dbReference type="ARBA" id="ARBA00004613"/>
    </source>
</evidence>
<evidence type="ECO:0000256" key="13">
    <source>
        <dbReference type="ARBA" id="ARBA00043788"/>
    </source>
</evidence>
<evidence type="ECO:0000256" key="16">
    <source>
        <dbReference type="PIRSR" id="PIRSR000894-1"/>
    </source>
</evidence>
<dbReference type="PROSITE" id="PS00778">
    <property type="entry name" value="HIS_ACID_PHOSPHAT_2"/>
    <property type="match status" value="1"/>
</dbReference>
<sequence length="425" mass="47152">MVRAFAAIWAALSSSWGVYSPFHAVEEYIPPPAGCQISQVNIIHRHGARFPSESQTEDILSGVNKLQSAERYTDSRLDFLNTFVYPLGENLLVPLGAMQSFESGETAFHRYSSLVTPDDIPFVRASSMSRVVETSKNWTAGFAAASNHIYYPPLSVIISEEGNDTLQDNNCPNAASSHKEMTQWLDVYGPPITARLNSWAPGANLDNKDIHGLLMLCAFHTVASVPYGYDPSSPLPFSPFCPLFTQAEFESFAYSSDLDRYYSTGPGGHLGRVQGVGYTNELLARLTASPVVDHTSTNTTLDSDPDTFPLNRTIYADFTHDAPLMAVFNTLGLFPTPKLNTRQPKSNRVWQTSNIMTFSSRMVVEKLVCDATVRGRDVSDTYVRIMVNEVVQPLAFWGLCQFDAFLESQTYARHDGNGDWEKCFA</sequence>
<reference evidence="19" key="1">
    <citation type="submission" date="2023-03" db="EMBL/GenBank/DDBJ databases">
        <title>Massive genome expansion in bonnet fungi (Mycena s.s.) driven by repeated elements and novel gene families across ecological guilds.</title>
        <authorList>
            <consortium name="Lawrence Berkeley National Laboratory"/>
            <person name="Harder C.B."/>
            <person name="Miyauchi S."/>
            <person name="Viragh M."/>
            <person name="Kuo A."/>
            <person name="Thoen E."/>
            <person name="Andreopoulos B."/>
            <person name="Lu D."/>
            <person name="Skrede I."/>
            <person name="Drula E."/>
            <person name="Henrissat B."/>
            <person name="Morin E."/>
            <person name="Kohler A."/>
            <person name="Barry K."/>
            <person name="LaButti K."/>
            <person name="Morin E."/>
            <person name="Salamov A."/>
            <person name="Lipzen A."/>
            <person name="Mereny Z."/>
            <person name="Hegedus B."/>
            <person name="Baldrian P."/>
            <person name="Stursova M."/>
            <person name="Weitz H."/>
            <person name="Taylor A."/>
            <person name="Grigoriev I.V."/>
            <person name="Nagy L.G."/>
            <person name="Martin F."/>
            <person name="Kauserud H."/>
        </authorList>
    </citation>
    <scope>NUCLEOTIDE SEQUENCE</scope>
    <source>
        <strain evidence="19">CBHHK182m</strain>
    </source>
</reference>
<evidence type="ECO:0000256" key="8">
    <source>
        <dbReference type="ARBA" id="ARBA00042300"/>
    </source>
</evidence>
<comment type="catalytic activity">
    <reaction evidence="10">
        <text>1D-myo-inositol 1,2-bisphosphate + H2O = 1D-myo-inositol 2-phosphate + phosphate</text>
        <dbReference type="Rhea" id="RHEA:77135"/>
        <dbReference type="ChEBI" id="CHEBI:15377"/>
        <dbReference type="ChEBI" id="CHEBI:43474"/>
        <dbReference type="ChEBI" id="CHEBI:84142"/>
        <dbReference type="ChEBI" id="CHEBI:195539"/>
    </reaction>
    <physiologicalReaction direction="left-to-right" evidence="10">
        <dbReference type="Rhea" id="RHEA:77136"/>
    </physiologicalReaction>
</comment>
<evidence type="ECO:0000256" key="7">
    <source>
        <dbReference type="ARBA" id="ARBA00041857"/>
    </source>
</evidence>
<evidence type="ECO:0000313" key="19">
    <source>
        <dbReference type="EMBL" id="KAJ7716091.1"/>
    </source>
</evidence>
<feature type="active site" description="Nucleophile" evidence="16">
    <location>
        <position position="46"/>
    </location>
</feature>
<dbReference type="InterPro" id="IPR000560">
    <property type="entry name" value="His_Pase_clade-2"/>
</dbReference>
<dbReference type="GO" id="GO:0003993">
    <property type="term" value="F:acid phosphatase activity"/>
    <property type="evidence" value="ECO:0007669"/>
    <property type="project" value="TreeGrafter"/>
</dbReference>
<dbReference type="EMBL" id="JARKIB010000297">
    <property type="protein sequence ID" value="KAJ7716091.1"/>
    <property type="molecule type" value="Genomic_DNA"/>
</dbReference>
<dbReference type="AlphaFoldDB" id="A0AAD7HBI0"/>
<evidence type="ECO:0000256" key="6">
    <source>
        <dbReference type="ARBA" id="ARBA00023180"/>
    </source>
</evidence>
<dbReference type="PANTHER" id="PTHR20963:SF24">
    <property type="entry name" value="3-PHYTASE B"/>
    <property type="match status" value="1"/>
</dbReference>
<proteinExistence type="predicted"/>
<evidence type="ECO:0000256" key="18">
    <source>
        <dbReference type="SAM" id="SignalP"/>
    </source>
</evidence>
<feature type="chain" id="PRO_5042245439" description="Phytase A" evidence="18">
    <location>
        <begin position="18"/>
        <end position="425"/>
    </location>
</feature>
<keyword evidence="3" id="KW-0964">Secreted</keyword>